<dbReference type="FunFam" id="3.30.200.20:FF:000035">
    <property type="entry name" value="Serine/threonine protein kinase Stk1"/>
    <property type="match status" value="1"/>
</dbReference>
<dbReference type="FunFam" id="1.10.510.10:FF:000021">
    <property type="entry name" value="Serine/threonine protein kinase"/>
    <property type="match status" value="1"/>
</dbReference>
<evidence type="ECO:0000256" key="1">
    <source>
        <dbReference type="ARBA" id="ARBA00012513"/>
    </source>
</evidence>
<comment type="catalytic activity">
    <reaction evidence="7">
        <text>L-threonyl-[protein] + ATP = O-phospho-L-threonyl-[protein] + ADP + H(+)</text>
        <dbReference type="Rhea" id="RHEA:46608"/>
        <dbReference type="Rhea" id="RHEA-COMP:11060"/>
        <dbReference type="Rhea" id="RHEA-COMP:11605"/>
        <dbReference type="ChEBI" id="CHEBI:15378"/>
        <dbReference type="ChEBI" id="CHEBI:30013"/>
        <dbReference type="ChEBI" id="CHEBI:30616"/>
        <dbReference type="ChEBI" id="CHEBI:61977"/>
        <dbReference type="ChEBI" id="CHEBI:456216"/>
        <dbReference type="EC" id="2.7.11.1"/>
    </reaction>
</comment>
<evidence type="ECO:0000256" key="7">
    <source>
        <dbReference type="ARBA" id="ARBA00047899"/>
    </source>
</evidence>
<keyword evidence="10" id="KW-0472">Membrane</keyword>
<evidence type="ECO:0000256" key="10">
    <source>
        <dbReference type="SAM" id="Phobius"/>
    </source>
</evidence>
<evidence type="ECO:0000256" key="5">
    <source>
        <dbReference type="ARBA" id="ARBA00022777"/>
    </source>
</evidence>
<comment type="caution">
    <text evidence="12">The sequence shown here is derived from an EMBL/GenBank/DDBJ whole genome shotgun (WGS) entry which is preliminary data.</text>
</comment>
<evidence type="ECO:0000313" key="12">
    <source>
        <dbReference type="EMBL" id="GIG05519.1"/>
    </source>
</evidence>
<dbReference type="AlphaFoldDB" id="A0A8J3KUN0"/>
<dbReference type="PROSITE" id="PS50011">
    <property type="entry name" value="PROTEIN_KINASE_DOM"/>
    <property type="match status" value="1"/>
</dbReference>
<evidence type="ECO:0000256" key="3">
    <source>
        <dbReference type="ARBA" id="ARBA00022679"/>
    </source>
</evidence>
<dbReference type="PANTHER" id="PTHR43289">
    <property type="entry name" value="MITOGEN-ACTIVATED PROTEIN KINASE KINASE KINASE 20-RELATED"/>
    <property type="match status" value="1"/>
</dbReference>
<evidence type="ECO:0000256" key="9">
    <source>
        <dbReference type="SAM" id="MobiDB-lite"/>
    </source>
</evidence>
<dbReference type="Pfam" id="PF00069">
    <property type="entry name" value="Pkinase"/>
    <property type="match status" value="1"/>
</dbReference>
<dbReference type="Gene3D" id="1.10.510.10">
    <property type="entry name" value="Transferase(Phosphotransferase) domain 1"/>
    <property type="match status" value="1"/>
</dbReference>
<dbReference type="InterPro" id="IPR008271">
    <property type="entry name" value="Ser/Thr_kinase_AS"/>
</dbReference>
<dbReference type="PANTHER" id="PTHR43289:SF6">
    <property type="entry name" value="SERINE_THREONINE-PROTEIN KINASE NEKL-3"/>
    <property type="match status" value="1"/>
</dbReference>
<dbReference type="GO" id="GO:0004674">
    <property type="term" value="F:protein serine/threonine kinase activity"/>
    <property type="evidence" value="ECO:0007669"/>
    <property type="project" value="UniProtKB-KW"/>
</dbReference>
<dbReference type="GO" id="GO:0045717">
    <property type="term" value="P:negative regulation of fatty acid biosynthetic process"/>
    <property type="evidence" value="ECO:0007669"/>
    <property type="project" value="UniProtKB-ARBA"/>
</dbReference>
<keyword evidence="4" id="KW-0547">Nucleotide-binding</keyword>
<dbReference type="RefSeq" id="WP_203691928.1">
    <property type="nucleotide sequence ID" value="NZ_BAAALC010000003.1"/>
</dbReference>
<feature type="compositionally biased region" description="Pro residues" evidence="9">
    <location>
        <begin position="299"/>
        <end position="314"/>
    </location>
</feature>
<proteinExistence type="predicted"/>
<dbReference type="CDD" id="cd14014">
    <property type="entry name" value="STKc_PknB_like"/>
    <property type="match status" value="1"/>
</dbReference>
<keyword evidence="5 12" id="KW-0418">Kinase</keyword>
<reference evidence="12 13" key="1">
    <citation type="submission" date="2021-01" db="EMBL/GenBank/DDBJ databases">
        <title>Whole genome shotgun sequence of Catellatospora coxensis NBRC 107359.</title>
        <authorList>
            <person name="Komaki H."/>
            <person name="Tamura T."/>
        </authorList>
    </citation>
    <scope>NUCLEOTIDE SEQUENCE [LARGE SCALE GENOMIC DNA]</scope>
    <source>
        <strain evidence="12 13">NBRC 107359</strain>
    </source>
</reference>
<name>A0A8J3KUN0_9ACTN</name>
<protein>
    <recommendedName>
        <fullName evidence="1">non-specific serine/threonine protein kinase</fullName>
        <ecNumber evidence="1">2.7.11.1</ecNumber>
    </recommendedName>
</protein>
<dbReference type="Gene3D" id="3.30.200.20">
    <property type="entry name" value="Phosphorylase Kinase, domain 1"/>
    <property type="match status" value="1"/>
</dbReference>
<keyword evidence="3" id="KW-0808">Transferase</keyword>
<feature type="transmembrane region" description="Helical" evidence="10">
    <location>
        <begin position="357"/>
        <end position="381"/>
    </location>
</feature>
<keyword evidence="10" id="KW-1133">Transmembrane helix</keyword>
<evidence type="ECO:0000259" key="11">
    <source>
        <dbReference type="PROSITE" id="PS50011"/>
    </source>
</evidence>
<keyword evidence="6" id="KW-0067">ATP-binding</keyword>
<accession>A0A8J3KUN0</accession>
<dbReference type="GO" id="GO:0005524">
    <property type="term" value="F:ATP binding"/>
    <property type="evidence" value="ECO:0007669"/>
    <property type="project" value="UniProtKB-KW"/>
</dbReference>
<dbReference type="PROSITE" id="PS00108">
    <property type="entry name" value="PROTEIN_KINASE_ST"/>
    <property type="match status" value="1"/>
</dbReference>
<dbReference type="EC" id="2.7.11.1" evidence="1"/>
<gene>
    <name evidence="12" type="ORF">Cco03nite_22190</name>
</gene>
<dbReference type="SUPFAM" id="SSF56112">
    <property type="entry name" value="Protein kinase-like (PK-like)"/>
    <property type="match status" value="1"/>
</dbReference>
<sequence length="428" mass="44191">MVSPGTVLNGRYRIESRIASGGMGDVWKGTDDVLDRTVAIKIMLSALLEEPGFVKRFHAEAKTMAGINHPGVVRIYDFGNDQHLAYLIMELIEGDPLSRTLNKVGRLTPARTMLLVAQAADALQAAHDKGIVHRDVKPGNLLVRSNGTLVLTDFGIARSAAASQLTATGAVMGTASYLAPEQASGVGASAASDVYSLGVVAYQCLTGHRPYDGDTPLEIAMKHVTGTPKAMPNDIPPVVRQIVERAMSKEPGNRWPTAASFANAARQAAGALTHGSGPTLPVQPVSPVSPSPVSATPVSPGPSRPLSPATPGPVRPNGGYQRGSAPVPAAPAPLTPVHGVPYGPQAPTSAGGGGRTALTVILVVLGMLAVLACAGYVGYLVRESEKKKGNALGGSAVHSEQVTLSAGGWLNGADHVSMDPMTEGSRTR</sequence>
<feature type="domain" description="Protein kinase" evidence="11">
    <location>
        <begin position="12"/>
        <end position="266"/>
    </location>
</feature>
<dbReference type="InterPro" id="IPR011009">
    <property type="entry name" value="Kinase-like_dom_sf"/>
</dbReference>
<organism evidence="12 13">
    <name type="scientific">Catellatospora coxensis</name>
    <dbReference type="NCBI Taxonomy" id="310354"/>
    <lineage>
        <taxon>Bacteria</taxon>
        <taxon>Bacillati</taxon>
        <taxon>Actinomycetota</taxon>
        <taxon>Actinomycetes</taxon>
        <taxon>Micromonosporales</taxon>
        <taxon>Micromonosporaceae</taxon>
        <taxon>Catellatospora</taxon>
    </lineage>
</organism>
<keyword evidence="13" id="KW-1185">Reference proteome</keyword>
<keyword evidence="10" id="KW-0812">Transmembrane</keyword>
<feature type="region of interest" description="Disordered" evidence="9">
    <location>
        <begin position="269"/>
        <end position="352"/>
    </location>
</feature>
<evidence type="ECO:0000256" key="2">
    <source>
        <dbReference type="ARBA" id="ARBA00022527"/>
    </source>
</evidence>
<keyword evidence="2" id="KW-0723">Serine/threonine-protein kinase</keyword>
<evidence type="ECO:0000256" key="8">
    <source>
        <dbReference type="ARBA" id="ARBA00048679"/>
    </source>
</evidence>
<feature type="compositionally biased region" description="Low complexity" evidence="9">
    <location>
        <begin position="282"/>
        <end position="298"/>
    </location>
</feature>
<dbReference type="Proteomes" id="UP000630887">
    <property type="component" value="Unassembled WGS sequence"/>
</dbReference>
<dbReference type="SMART" id="SM00220">
    <property type="entry name" value="S_TKc"/>
    <property type="match status" value="1"/>
</dbReference>
<evidence type="ECO:0000313" key="13">
    <source>
        <dbReference type="Proteomes" id="UP000630887"/>
    </source>
</evidence>
<evidence type="ECO:0000256" key="6">
    <source>
        <dbReference type="ARBA" id="ARBA00022840"/>
    </source>
</evidence>
<dbReference type="InterPro" id="IPR000719">
    <property type="entry name" value="Prot_kinase_dom"/>
</dbReference>
<evidence type="ECO:0000256" key="4">
    <source>
        <dbReference type="ARBA" id="ARBA00022741"/>
    </source>
</evidence>
<comment type="catalytic activity">
    <reaction evidence="8">
        <text>L-seryl-[protein] + ATP = O-phospho-L-seryl-[protein] + ADP + H(+)</text>
        <dbReference type="Rhea" id="RHEA:17989"/>
        <dbReference type="Rhea" id="RHEA-COMP:9863"/>
        <dbReference type="Rhea" id="RHEA-COMP:11604"/>
        <dbReference type="ChEBI" id="CHEBI:15378"/>
        <dbReference type="ChEBI" id="CHEBI:29999"/>
        <dbReference type="ChEBI" id="CHEBI:30616"/>
        <dbReference type="ChEBI" id="CHEBI:83421"/>
        <dbReference type="ChEBI" id="CHEBI:456216"/>
        <dbReference type="EC" id="2.7.11.1"/>
    </reaction>
</comment>
<dbReference type="EMBL" id="BONI01000015">
    <property type="protein sequence ID" value="GIG05519.1"/>
    <property type="molecule type" value="Genomic_DNA"/>
</dbReference>